<dbReference type="RefSeq" id="WP_072762795.1">
    <property type="nucleotide sequence ID" value="NZ_FQYX01000001.1"/>
</dbReference>
<evidence type="ECO:0000313" key="5">
    <source>
        <dbReference type="EMBL" id="SHI36436.1"/>
    </source>
</evidence>
<dbReference type="SUPFAM" id="SSF111369">
    <property type="entry name" value="HlyD-like secretion proteins"/>
    <property type="match status" value="1"/>
</dbReference>
<dbReference type="OrthoDB" id="9806939at2"/>
<dbReference type="PANTHER" id="PTHR30469">
    <property type="entry name" value="MULTIDRUG RESISTANCE PROTEIN MDTA"/>
    <property type="match status" value="1"/>
</dbReference>
<dbReference type="GO" id="GO:1990281">
    <property type="term" value="C:efflux pump complex"/>
    <property type="evidence" value="ECO:0007669"/>
    <property type="project" value="TreeGrafter"/>
</dbReference>
<sequence>MKKIVSLFVTGILLSSCGDTPSSSIDTLITEGNLEAIRQKKTEISAQQKALNKEIRQLDSVIALLDQNDNFPLVTTVVSKKEKFNHYLDLQGDVKTKQNVLIYPESQGLLQRVYVTKGQQVAKGQLLATIDDGGLSSQLAQLKTQAALAQTTFERQKRLWEQKIGSEIQYLQAKANYEGTNDNVKQLESQLGKSNIRAPFSGIIDDVIKDQGTVVAPGPGSEIFRIINLSEMYIEVEVPENYINTVNKGKEAIVYFPILGDSVVTSIRETGNYINPSNRSFSIEIPVPNKNGMIKPNLNAKVSINDYTNENAILLPQGIISENAMGEQYAYVALSPNADGEARAQKTVIATGKTQGAYIEVLSGIEAGMHVIKEGARSVKDGQIVKILN</sequence>
<feature type="domain" description="CzcB-like alpha-helical hairpin" evidence="2">
    <location>
        <begin position="135"/>
        <end position="191"/>
    </location>
</feature>
<dbReference type="Gene3D" id="1.10.287.470">
    <property type="entry name" value="Helix hairpin bin"/>
    <property type="match status" value="1"/>
</dbReference>
<dbReference type="Proteomes" id="UP000184231">
    <property type="component" value="Unassembled WGS sequence"/>
</dbReference>
<feature type="domain" description="CusB-like beta-barrel" evidence="3">
    <location>
        <begin position="234"/>
        <end position="306"/>
    </location>
</feature>
<dbReference type="STRING" id="558155.SAMN04487911_101238"/>
<reference evidence="5 6" key="1">
    <citation type="submission" date="2016-11" db="EMBL/GenBank/DDBJ databases">
        <authorList>
            <person name="Jaros S."/>
            <person name="Januszkiewicz K."/>
            <person name="Wedrychowicz H."/>
        </authorList>
    </citation>
    <scope>NUCLEOTIDE SEQUENCE [LARGE SCALE GENOMIC DNA]</scope>
    <source>
        <strain evidence="5 6">CGMCC 1.8863</strain>
    </source>
</reference>
<organism evidence="5 6">
    <name type="scientific">Arenibacter nanhaiticus</name>
    <dbReference type="NCBI Taxonomy" id="558155"/>
    <lineage>
        <taxon>Bacteria</taxon>
        <taxon>Pseudomonadati</taxon>
        <taxon>Bacteroidota</taxon>
        <taxon>Flavobacteriia</taxon>
        <taxon>Flavobacteriales</taxon>
        <taxon>Flavobacteriaceae</taxon>
        <taxon>Arenibacter</taxon>
    </lineage>
</organism>
<dbReference type="InterPro" id="IPR058648">
    <property type="entry name" value="HH_CzcB-like"/>
</dbReference>
<proteinExistence type="inferred from homology"/>
<dbReference type="PROSITE" id="PS51257">
    <property type="entry name" value="PROKAR_LIPOPROTEIN"/>
    <property type="match status" value="1"/>
</dbReference>
<dbReference type="GO" id="GO:0015562">
    <property type="term" value="F:efflux transmembrane transporter activity"/>
    <property type="evidence" value="ECO:0007669"/>
    <property type="project" value="TreeGrafter"/>
</dbReference>
<dbReference type="Pfam" id="PF25973">
    <property type="entry name" value="BSH_CzcB"/>
    <property type="match status" value="1"/>
</dbReference>
<dbReference type="InterPro" id="IPR006143">
    <property type="entry name" value="RND_pump_MFP"/>
</dbReference>
<dbReference type="Pfam" id="PF25954">
    <property type="entry name" value="Beta-barrel_RND_2"/>
    <property type="match status" value="1"/>
</dbReference>
<accession>A0A1M6AIZ3</accession>
<comment type="similarity">
    <text evidence="1">Belongs to the membrane fusion protein (MFP) (TC 8.A.1) family.</text>
</comment>
<evidence type="ECO:0000259" key="3">
    <source>
        <dbReference type="Pfam" id="PF25954"/>
    </source>
</evidence>
<dbReference type="InterPro" id="IPR058792">
    <property type="entry name" value="Beta-barrel_RND_2"/>
</dbReference>
<dbReference type="NCBIfam" id="TIGR01730">
    <property type="entry name" value="RND_mfp"/>
    <property type="match status" value="1"/>
</dbReference>
<evidence type="ECO:0000259" key="4">
    <source>
        <dbReference type="Pfam" id="PF25973"/>
    </source>
</evidence>
<protein>
    <submittedName>
        <fullName evidence="5">RND family efflux transporter, MFP subunit</fullName>
    </submittedName>
</protein>
<dbReference type="Gene3D" id="2.40.50.100">
    <property type="match status" value="1"/>
</dbReference>
<dbReference type="AlphaFoldDB" id="A0A1M6AIZ3"/>
<dbReference type="Pfam" id="PF25893">
    <property type="entry name" value="HH_CzcB"/>
    <property type="match status" value="1"/>
</dbReference>
<name>A0A1M6AIZ3_9FLAO</name>
<dbReference type="EMBL" id="FQYX01000001">
    <property type="protein sequence ID" value="SHI36436.1"/>
    <property type="molecule type" value="Genomic_DNA"/>
</dbReference>
<evidence type="ECO:0000259" key="2">
    <source>
        <dbReference type="Pfam" id="PF25893"/>
    </source>
</evidence>
<keyword evidence="6" id="KW-1185">Reference proteome</keyword>
<dbReference type="PANTHER" id="PTHR30469:SF15">
    <property type="entry name" value="HLYD FAMILY OF SECRETION PROTEINS"/>
    <property type="match status" value="1"/>
</dbReference>
<evidence type="ECO:0000256" key="1">
    <source>
        <dbReference type="ARBA" id="ARBA00009477"/>
    </source>
</evidence>
<gene>
    <name evidence="5" type="ORF">SAMN04487911_101238</name>
</gene>
<evidence type="ECO:0000313" key="6">
    <source>
        <dbReference type="Proteomes" id="UP000184231"/>
    </source>
</evidence>
<dbReference type="InterPro" id="IPR058647">
    <property type="entry name" value="BSH_CzcB-like"/>
</dbReference>
<dbReference type="Gene3D" id="2.40.30.170">
    <property type="match status" value="1"/>
</dbReference>
<dbReference type="Gene3D" id="2.40.420.20">
    <property type="match status" value="1"/>
</dbReference>
<feature type="domain" description="CzcB-like barrel-sandwich hybrid" evidence="4">
    <location>
        <begin position="101"/>
        <end position="206"/>
    </location>
</feature>